<organism evidence="2 3">
    <name type="scientific">Diaporthe helianthi</name>
    <dbReference type="NCBI Taxonomy" id="158607"/>
    <lineage>
        <taxon>Eukaryota</taxon>
        <taxon>Fungi</taxon>
        <taxon>Dikarya</taxon>
        <taxon>Ascomycota</taxon>
        <taxon>Pezizomycotina</taxon>
        <taxon>Sordariomycetes</taxon>
        <taxon>Sordariomycetidae</taxon>
        <taxon>Diaporthales</taxon>
        <taxon>Diaporthaceae</taxon>
        <taxon>Diaporthe</taxon>
    </lineage>
</organism>
<gene>
    <name evidence="2" type="ORF">DHEL01_v206135</name>
</gene>
<comment type="caution">
    <text evidence="2">The sequence shown here is derived from an EMBL/GenBank/DDBJ whole genome shotgun (WGS) entry which is preliminary data.</text>
</comment>
<sequence>MQAKIAFLEQEVAEHKAREAAQVGTKKRHTILNPNRRFMTIHDILSKGGSIEDLENDPQINEEENLEEEEWEGFSDENEPEESIEVAPPEEIVTRSGRQINRPSK</sequence>
<evidence type="ECO:0000313" key="3">
    <source>
        <dbReference type="Proteomes" id="UP000094444"/>
    </source>
</evidence>
<evidence type="ECO:0000256" key="1">
    <source>
        <dbReference type="SAM" id="MobiDB-lite"/>
    </source>
</evidence>
<protein>
    <submittedName>
        <fullName evidence="2">Uncharacterized protein</fullName>
    </submittedName>
</protein>
<feature type="compositionally biased region" description="Polar residues" evidence="1">
    <location>
        <begin position="96"/>
        <end position="105"/>
    </location>
</feature>
<dbReference type="Proteomes" id="UP000094444">
    <property type="component" value="Unassembled WGS sequence"/>
</dbReference>
<feature type="region of interest" description="Disordered" evidence="1">
    <location>
        <begin position="63"/>
        <end position="105"/>
    </location>
</feature>
<dbReference type="AlphaFoldDB" id="A0A2P5HZ06"/>
<keyword evidence="3" id="KW-1185">Reference proteome</keyword>
<proteinExistence type="predicted"/>
<reference evidence="2" key="1">
    <citation type="submission" date="2017-09" db="EMBL/GenBank/DDBJ databases">
        <title>Polyketide synthases of a Diaporthe helianthi virulent isolate.</title>
        <authorList>
            <person name="Baroncelli R."/>
        </authorList>
    </citation>
    <scope>NUCLEOTIDE SEQUENCE [LARGE SCALE GENOMIC DNA]</scope>
    <source>
        <strain evidence="2">7/96</strain>
    </source>
</reference>
<accession>A0A2P5HZ06</accession>
<dbReference type="InParanoid" id="A0A2P5HZ06"/>
<feature type="compositionally biased region" description="Acidic residues" evidence="1">
    <location>
        <begin position="63"/>
        <end position="84"/>
    </location>
</feature>
<name>A0A2P5HZ06_DIAHE</name>
<evidence type="ECO:0000313" key="2">
    <source>
        <dbReference type="EMBL" id="POS75472.1"/>
    </source>
</evidence>
<dbReference type="EMBL" id="MAVT02000483">
    <property type="protein sequence ID" value="POS75472.1"/>
    <property type="molecule type" value="Genomic_DNA"/>
</dbReference>